<feature type="non-terminal residue" evidence="2">
    <location>
        <position position="163"/>
    </location>
</feature>
<reference evidence="2" key="1">
    <citation type="submission" date="2020-06" db="EMBL/GenBank/DDBJ databases">
        <authorList>
            <person name="Li T."/>
            <person name="Hu X."/>
            <person name="Zhang T."/>
            <person name="Song X."/>
            <person name="Zhang H."/>
            <person name="Dai N."/>
            <person name="Sheng W."/>
            <person name="Hou X."/>
            <person name="Wei L."/>
        </authorList>
    </citation>
    <scope>NUCLEOTIDE SEQUENCE</scope>
    <source>
        <strain evidence="2">G01</strain>
        <tissue evidence="2">Leaf</tissue>
    </source>
</reference>
<proteinExistence type="predicted"/>
<comment type="caution">
    <text evidence="2">The sequence shown here is derived from an EMBL/GenBank/DDBJ whole genome shotgun (WGS) entry which is preliminary data.</text>
</comment>
<reference evidence="2" key="2">
    <citation type="journal article" date="2024" name="Plant">
        <title>Genomic evolution and insights into agronomic trait innovations of Sesamum species.</title>
        <authorList>
            <person name="Miao H."/>
            <person name="Wang L."/>
            <person name="Qu L."/>
            <person name="Liu H."/>
            <person name="Sun Y."/>
            <person name="Le M."/>
            <person name="Wang Q."/>
            <person name="Wei S."/>
            <person name="Zheng Y."/>
            <person name="Lin W."/>
            <person name="Duan Y."/>
            <person name="Cao H."/>
            <person name="Xiong S."/>
            <person name="Wang X."/>
            <person name="Wei L."/>
            <person name="Li C."/>
            <person name="Ma Q."/>
            <person name="Ju M."/>
            <person name="Zhao R."/>
            <person name="Li G."/>
            <person name="Mu C."/>
            <person name="Tian Q."/>
            <person name="Mei H."/>
            <person name="Zhang T."/>
            <person name="Gao T."/>
            <person name="Zhang H."/>
        </authorList>
    </citation>
    <scope>NUCLEOTIDE SEQUENCE</scope>
    <source>
        <strain evidence="2">G01</strain>
    </source>
</reference>
<dbReference type="SUPFAM" id="SSF56672">
    <property type="entry name" value="DNA/RNA polymerases"/>
    <property type="match status" value="1"/>
</dbReference>
<dbReference type="InterPro" id="IPR013103">
    <property type="entry name" value="RVT_2"/>
</dbReference>
<name>A0AAW2L6X5_9LAMI</name>
<sequence length="163" mass="19073">MEEEIKMIVKNNTWGLADRPKDKDVIEVKWIYKTKLNADGSIQKHKARLVAKGYSQLPGIDYTETFAPVARLDTIRALIKKWKIYQMDVKSAFLNGYIDEEIYVEQPQGFIAKGSEEKVLRLKKALYGLKQAPRAWYSRIDKYFMDQGFWRSLSEPTLYIKSQ</sequence>
<evidence type="ECO:0000313" key="2">
    <source>
        <dbReference type="EMBL" id="KAL0314939.1"/>
    </source>
</evidence>
<dbReference type="EMBL" id="JACGWK010000015">
    <property type="protein sequence ID" value="KAL0314939.1"/>
    <property type="molecule type" value="Genomic_DNA"/>
</dbReference>
<organism evidence="2">
    <name type="scientific">Sesamum angustifolium</name>
    <dbReference type="NCBI Taxonomy" id="2727405"/>
    <lineage>
        <taxon>Eukaryota</taxon>
        <taxon>Viridiplantae</taxon>
        <taxon>Streptophyta</taxon>
        <taxon>Embryophyta</taxon>
        <taxon>Tracheophyta</taxon>
        <taxon>Spermatophyta</taxon>
        <taxon>Magnoliopsida</taxon>
        <taxon>eudicotyledons</taxon>
        <taxon>Gunneridae</taxon>
        <taxon>Pentapetalae</taxon>
        <taxon>asterids</taxon>
        <taxon>lamiids</taxon>
        <taxon>Lamiales</taxon>
        <taxon>Pedaliaceae</taxon>
        <taxon>Sesamum</taxon>
    </lineage>
</organism>
<gene>
    <name evidence="2" type="ORF">Sangu_2338300</name>
</gene>
<dbReference type="Pfam" id="PF07727">
    <property type="entry name" value="RVT_2"/>
    <property type="match status" value="1"/>
</dbReference>
<accession>A0AAW2L6X5</accession>
<dbReference type="AlphaFoldDB" id="A0AAW2L6X5"/>
<evidence type="ECO:0000259" key="1">
    <source>
        <dbReference type="Pfam" id="PF07727"/>
    </source>
</evidence>
<dbReference type="InterPro" id="IPR043502">
    <property type="entry name" value="DNA/RNA_pol_sf"/>
</dbReference>
<feature type="domain" description="Reverse transcriptase Ty1/copia-type" evidence="1">
    <location>
        <begin position="11"/>
        <end position="162"/>
    </location>
</feature>
<protein>
    <submittedName>
        <fullName evidence="2">Retrovirus-related Pol polyprotein from transposon RE2</fullName>
    </submittedName>
</protein>